<gene>
    <name evidence="1" type="ORF">FIL70_11470</name>
</gene>
<dbReference type="KEGG" id="sufl:FIL70_11470"/>
<dbReference type="EMBL" id="CP041016">
    <property type="protein sequence ID" value="QDC37749.1"/>
    <property type="molecule type" value="Genomic_DNA"/>
</dbReference>
<dbReference type="AlphaFoldDB" id="A0A5B8CFA0"/>
<reference evidence="1 2" key="1">
    <citation type="submission" date="2019-06" db="EMBL/GenBank/DDBJ databases">
        <title>Genome organization and adaptive potential of archetypical organophosphate degarding Sphingobium fuliginis ATCC 27551.</title>
        <authorList>
            <person name="Sarwar A."/>
            <person name="Parthasarathy S."/>
            <person name="Singh C."/>
            <person name="Siddavattam D."/>
        </authorList>
    </citation>
    <scope>NUCLEOTIDE SEQUENCE [LARGE SCALE GENOMIC DNA]</scope>
    <source>
        <strain evidence="1 2">ATCC 27551</strain>
    </source>
</reference>
<name>A0A5B8CFA0_SPHSA</name>
<organism evidence="1 2">
    <name type="scientific">Sphingobium fuliginis ATCC 27551</name>
    <dbReference type="NCBI Taxonomy" id="1208342"/>
    <lineage>
        <taxon>Bacteria</taxon>
        <taxon>Pseudomonadati</taxon>
        <taxon>Pseudomonadota</taxon>
        <taxon>Alphaproteobacteria</taxon>
        <taxon>Sphingomonadales</taxon>
        <taxon>Sphingomonadaceae</taxon>
        <taxon>Sphingobium</taxon>
    </lineage>
</organism>
<evidence type="ECO:0000313" key="1">
    <source>
        <dbReference type="EMBL" id="QDC37749.1"/>
    </source>
</evidence>
<sequence length="66" mass="7517">MFDYSPPIDDYRFLLNEVLDFDRAMHDTGRDVDAELALAVPDEAGKICAERLHPLNREGDLVDPSR</sequence>
<dbReference type="Proteomes" id="UP000311469">
    <property type="component" value="Chromosome cSF1"/>
</dbReference>
<proteinExistence type="predicted"/>
<accession>A0A5B8CFA0</accession>
<protein>
    <submittedName>
        <fullName evidence="1">Uncharacterized protein</fullName>
    </submittedName>
</protein>
<evidence type="ECO:0000313" key="2">
    <source>
        <dbReference type="Proteomes" id="UP000311469"/>
    </source>
</evidence>